<sequence length="245" mass="28677">MASTMRSEIERSESNNTMEVSIEMLPESLLLEVLAKVASESVVDFNNVKVCSQKFCNFTTKENDLLKIVSFEDYPKILWEPTKHALAIIKRCEESGNPDVLFSKGLREYFNYPNGNIGGLEKLKIAAESGHKLAKYVYGLIMLSSENNESMQEGIEHIRFLKMAKCVMHTRNKIDEITKKYLFIYYNGMLVRRQTRVCKSKPCKGWGLRRGKWIMMNDEDDDLSYCEYCRWDHELEIFYQIFRVR</sequence>
<keyword evidence="2" id="KW-1185">Reference proteome</keyword>
<accession>A0ACB0JPY3</accession>
<organism evidence="1 2">
    <name type="scientific">Trifolium pratense</name>
    <name type="common">Red clover</name>
    <dbReference type="NCBI Taxonomy" id="57577"/>
    <lineage>
        <taxon>Eukaryota</taxon>
        <taxon>Viridiplantae</taxon>
        <taxon>Streptophyta</taxon>
        <taxon>Embryophyta</taxon>
        <taxon>Tracheophyta</taxon>
        <taxon>Spermatophyta</taxon>
        <taxon>Magnoliopsida</taxon>
        <taxon>eudicotyledons</taxon>
        <taxon>Gunneridae</taxon>
        <taxon>Pentapetalae</taxon>
        <taxon>rosids</taxon>
        <taxon>fabids</taxon>
        <taxon>Fabales</taxon>
        <taxon>Fabaceae</taxon>
        <taxon>Papilionoideae</taxon>
        <taxon>50 kb inversion clade</taxon>
        <taxon>NPAAA clade</taxon>
        <taxon>Hologalegina</taxon>
        <taxon>IRL clade</taxon>
        <taxon>Trifolieae</taxon>
        <taxon>Trifolium</taxon>
    </lineage>
</organism>
<dbReference type="EMBL" id="CASHSV030000109">
    <property type="protein sequence ID" value="CAJ2647164.1"/>
    <property type="molecule type" value="Genomic_DNA"/>
</dbReference>
<gene>
    <name evidence="1" type="ORF">MILVUS5_LOCUS15741</name>
</gene>
<evidence type="ECO:0000313" key="2">
    <source>
        <dbReference type="Proteomes" id="UP001177021"/>
    </source>
</evidence>
<proteinExistence type="predicted"/>
<protein>
    <submittedName>
        <fullName evidence="1">Uncharacterized protein</fullName>
    </submittedName>
</protein>
<name>A0ACB0JPY3_TRIPR</name>
<evidence type="ECO:0000313" key="1">
    <source>
        <dbReference type="EMBL" id="CAJ2647164.1"/>
    </source>
</evidence>
<dbReference type="Proteomes" id="UP001177021">
    <property type="component" value="Unassembled WGS sequence"/>
</dbReference>
<reference evidence="1" key="1">
    <citation type="submission" date="2023-10" db="EMBL/GenBank/DDBJ databases">
        <authorList>
            <person name="Rodriguez Cubillos JULIANA M."/>
            <person name="De Vega J."/>
        </authorList>
    </citation>
    <scope>NUCLEOTIDE SEQUENCE</scope>
</reference>
<comment type="caution">
    <text evidence="1">The sequence shown here is derived from an EMBL/GenBank/DDBJ whole genome shotgun (WGS) entry which is preliminary data.</text>
</comment>